<dbReference type="GO" id="GO:0035803">
    <property type="term" value="P:egg coat formation"/>
    <property type="evidence" value="ECO:0007669"/>
    <property type="project" value="TreeGrafter"/>
</dbReference>
<evidence type="ECO:0000259" key="3">
    <source>
        <dbReference type="PROSITE" id="PS51034"/>
    </source>
</evidence>
<dbReference type="RefSeq" id="XP_025030483.1">
    <property type="nucleotide sequence ID" value="XM_025174715.1"/>
</dbReference>
<dbReference type="GO" id="GO:0007339">
    <property type="term" value="P:binding of sperm to zona pellucida"/>
    <property type="evidence" value="ECO:0007669"/>
    <property type="project" value="TreeGrafter"/>
</dbReference>
<keyword evidence="2" id="KW-0812">Transmembrane</keyword>
<dbReference type="OMA" id="RELEPWF"/>
<sequence length="409" mass="46005">MDHLRRSGNSWIWVVAPSFRGKMVLCRRGLYGLWGVVLLATQVLTQGKDGFFSPAAVPSSLPETTEQMGFFKKIYHAARGLMWHGSANTTKTAVNRLPTPPSPAVARKLTESHILQAIEVNAVANLNFSLRVLSEDFSVEAVPEVYIEGSVIHIEARIQASPSMFPKLFIEECYGANAPHHSHTRKIYIIVNNHGCLHAGDPEVMWFRKTDSVIVFKLPAFLMTDDSEEIYIHCLLTAWSQKLPTNPGKKMCVFDSISSRWKNLDELSKSSICNCCDSYCHQESPHGNLKGERISHRELLGPLRVRKEDAPWLEGKCHTMKRMLLVSAAFVCSCILAALFVGVLIALALAVLRYSGVGRRHRRLRNRKAQRSFHTELQTVVGACTETDEIEKESNMDYCKLNRNTPEKN</sequence>
<evidence type="ECO:0000313" key="4">
    <source>
        <dbReference type="Proteomes" id="UP000695026"/>
    </source>
</evidence>
<reference evidence="5" key="1">
    <citation type="submission" date="2025-08" db="UniProtKB">
        <authorList>
            <consortium name="RefSeq"/>
        </authorList>
    </citation>
    <scope>IDENTIFICATION</scope>
    <source>
        <tissue evidence="5">Liver</tissue>
    </source>
</reference>
<name>A0A9F5J9P3_PYTBI</name>
<gene>
    <name evidence="5" type="primary">LOC112542272</name>
</gene>
<keyword evidence="4" id="KW-1185">Reference proteome</keyword>
<accession>A0A9F5J9P3</accession>
<dbReference type="PROSITE" id="PS51034">
    <property type="entry name" value="ZP_2"/>
    <property type="match status" value="1"/>
</dbReference>
<dbReference type="InterPro" id="IPR055355">
    <property type="entry name" value="ZP-C"/>
</dbReference>
<dbReference type="PANTHER" id="PTHR11576:SF14">
    <property type="entry name" value="ZP DOMAIN-CONTAINING PROTEIN"/>
    <property type="match status" value="1"/>
</dbReference>
<protein>
    <submittedName>
        <fullName evidence="5">Zona pellucida sperm-binding protein 3-like</fullName>
    </submittedName>
</protein>
<proteinExistence type="predicted"/>
<organism evidence="4 5">
    <name type="scientific">Python bivittatus</name>
    <name type="common">Burmese python</name>
    <name type="synonym">Python molurus bivittatus</name>
    <dbReference type="NCBI Taxonomy" id="176946"/>
    <lineage>
        <taxon>Eukaryota</taxon>
        <taxon>Metazoa</taxon>
        <taxon>Chordata</taxon>
        <taxon>Craniata</taxon>
        <taxon>Vertebrata</taxon>
        <taxon>Euteleostomi</taxon>
        <taxon>Lepidosauria</taxon>
        <taxon>Squamata</taxon>
        <taxon>Bifurcata</taxon>
        <taxon>Unidentata</taxon>
        <taxon>Episquamata</taxon>
        <taxon>Toxicofera</taxon>
        <taxon>Serpentes</taxon>
        <taxon>Henophidia</taxon>
        <taxon>Pythonidae</taxon>
        <taxon>Python</taxon>
    </lineage>
</organism>
<evidence type="ECO:0000313" key="5">
    <source>
        <dbReference type="RefSeq" id="XP_025030483.1"/>
    </source>
</evidence>
<dbReference type="GeneID" id="112542272"/>
<dbReference type="Pfam" id="PF00100">
    <property type="entry name" value="Zona_pellucida"/>
    <property type="match status" value="1"/>
</dbReference>
<dbReference type="AlphaFoldDB" id="A0A9F5J9P3"/>
<dbReference type="InterPro" id="IPR001507">
    <property type="entry name" value="ZP_dom"/>
</dbReference>
<keyword evidence="2" id="KW-0472">Membrane</keyword>
<dbReference type="GO" id="GO:0031012">
    <property type="term" value="C:extracellular matrix"/>
    <property type="evidence" value="ECO:0007669"/>
    <property type="project" value="TreeGrafter"/>
</dbReference>
<dbReference type="PANTHER" id="PTHR11576">
    <property type="entry name" value="ZONA PELLUCIDA SPERM-BINDING PROTEIN 3"/>
    <property type="match status" value="1"/>
</dbReference>
<feature type="transmembrane region" description="Helical" evidence="2">
    <location>
        <begin position="323"/>
        <end position="352"/>
    </location>
</feature>
<feature type="domain" description="ZP" evidence="3">
    <location>
        <begin position="1"/>
        <end position="259"/>
    </location>
</feature>
<dbReference type="KEGG" id="pbi:112542272"/>
<dbReference type="FunFam" id="2.60.40.4100:FF:000002">
    <property type="entry name" value="Zona pellucida sperm-binding protein 3"/>
    <property type="match status" value="1"/>
</dbReference>
<dbReference type="GO" id="GO:0032190">
    <property type="term" value="F:acrosin binding"/>
    <property type="evidence" value="ECO:0007669"/>
    <property type="project" value="TreeGrafter"/>
</dbReference>
<dbReference type="Proteomes" id="UP000695026">
    <property type="component" value="Unplaced"/>
</dbReference>
<keyword evidence="2" id="KW-1133">Transmembrane helix</keyword>
<dbReference type="Gene3D" id="2.60.40.4100">
    <property type="entry name" value="Zona pellucida, ZP-C domain"/>
    <property type="match status" value="1"/>
</dbReference>
<keyword evidence="1" id="KW-1015">Disulfide bond</keyword>
<dbReference type="GO" id="GO:2000344">
    <property type="term" value="P:positive regulation of acrosome reaction"/>
    <property type="evidence" value="ECO:0007669"/>
    <property type="project" value="TreeGrafter"/>
</dbReference>
<evidence type="ECO:0000256" key="2">
    <source>
        <dbReference type="SAM" id="Phobius"/>
    </source>
</evidence>
<dbReference type="InterPro" id="IPR042235">
    <property type="entry name" value="ZP-C_dom"/>
</dbReference>
<dbReference type="OrthoDB" id="8880842at2759"/>
<evidence type="ECO:0000256" key="1">
    <source>
        <dbReference type="ARBA" id="ARBA00023157"/>
    </source>
</evidence>